<feature type="transmembrane region" description="Helical" evidence="9">
    <location>
        <begin position="21"/>
        <end position="40"/>
    </location>
</feature>
<evidence type="ECO:0000313" key="12">
    <source>
        <dbReference type="Proteomes" id="UP000596427"/>
    </source>
</evidence>
<dbReference type="InterPro" id="IPR011701">
    <property type="entry name" value="MFS"/>
</dbReference>
<dbReference type="KEGG" id="xdi:EZH22_22210"/>
<evidence type="ECO:0000256" key="2">
    <source>
        <dbReference type="ARBA" id="ARBA00022448"/>
    </source>
</evidence>
<feature type="transmembrane region" description="Helical" evidence="9">
    <location>
        <begin position="262"/>
        <end position="282"/>
    </location>
</feature>
<keyword evidence="3" id="KW-1003">Cell membrane</keyword>
<comment type="similarity">
    <text evidence="7">Belongs to the major facilitator superfamily. Drug:H(+) antiporter-3 (DHA3) (TC 2.A.1.21) family.</text>
</comment>
<dbReference type="CDD" id="cd06173">
    <property type="entry name" value="MFS_MefA_like"/>
    <property type="match status" value="1"/>
</dbReference>
<feature type="domain" description="Major facilitator superfamily (MFS) profile" evidence="10">
    <location>
        <begin position="18"/>
        <end position="403"/>
    </location>
</feature>
<evidence type="ECO:0000256" key="1">
    <source>
        <dbReference type="ARBA" id="ARBA00004651"/>
    </source>
</evidence>
<dbReference type="SUPFAM" id="SSF103473">
    <property type="entry name" value="MFS general substrate transporter"/>
    <property type="match status" value="1"/>
</dbReference>
<keyword evidence="4 9" id="KW-0812">Transmembrane</keyword>
<feature type="transmembrane region" description="Helical" evidence="9">
    <location>
        <begin position="111"/>
        <end position="138"/>
    </location>
</feature>
<dbReference type="InterPro" id="IPR020846">
    <property type="entry name" value="MFS_dom"/>
</dbReference>
<dbReference type="PROSITE" id="PS50850">
    <property type="entry name" value="MFS"/>
    <property type="match status" value="1"/>
</dbReference>
<feature type="transmembrane region" description="Helical" evidence="9">
    <location>
        <begin position="380"/>
        <end position="401"/>
    </location>
</feature>
<comment type="subcellular location">
    <subcellularLocation>
        <location evidence="1">Cell membrane</location>
        <topology evidence="1">Multi-pass membrane protein</topology>
    </subcellularLocation>
</comment>
<dbReference type="EMBL" id="CP063362">
    <property type="protein sequence ID" value="QRG09791.1"/>
    <property type="molecule type" value="Genomic_DNA"/>
</dbReference>
<name>A0A974SKS1_9HYPH</name>
<evidence type="ECO:0000256" key="3">
    <source>
        <dbReference type="ARBA" id="ARBA00022475"/>
    </source>
</evidence>
<organism evidence="11 12">
    <name type="scientific">Xanthobacter dioxanivorans</name>
    <dbReference type="NCBI Taxonomy" id="2528964"/>
    <lineage>
        <taxon>Bacteria</taxon>
        <taxon>Pseudomonadati</taxon>
        <taxon>Pseudomonadota</taxon>
        <taxon>Alphaproteobacteria</taxon>
        <taxon>Hyphomicrobiales</taxon>
        <taxon>Xanthobacteraceae</taxon>
        <taxon>Xanthobacter</taxon>
    </lineage>
</organism>
<keyword evidence="2" id="KW-0813">Transport</keyword>
<keyword evidence="12" id="KW-1185">Reference proteome</keyword>
<evidence type="ECO:0000256" key="6">
    <source>
        <dbReference type="ARBA" id="ARBA00023136"/>
    </source>
</evidence>
<evidence type="ECO:0000259" key="10">
    <source>
        <dbReference type="PROSITE" id="PS50850"/>
    </source>
</evidence>
<dbReference type="InterPro" id="IPR036259">
    <property type="entry name" value="MFS_trans_sf"/>
</dbReference>
<dbReference type="PANTHER" id="PTHR23513:SF9">
    <property type="entry name" value="ENTEROBACTIN EXPORTER ENTS"/>
    <property type="match status" value="1"/>
</dbReference>
<dbReference type="Pfam" id="PF07690">
    <property type="entry name" value="MFS_1"/>
    <property type="match status" value="1"/>
</dbReference>
<accession>A0A974SKS1</accession>
<evidence type="ECO:0000256" key="9">
    <source>
        <dbReference type="SAM" id="Phobius"/>
    </source>
</evidence>
<proteinExistence type="inferred from homology"/>
<keyword evidence="5 9" id="KW-1133">Transmembrane helix</keyword>
<dbReference type="GO" id="GO:0022857">
    <property type="term" value="F:transmembrane transporter activity"/>
    <property type="evidence" value="ECO:0007669"/>
    <property type="project" value="InterPro"/>
</dbReference>
<evidence type="ECO:0000256" key="5">
    <source>
        <dbReference type="ARBA" id="ARBA00022989"/>
    </source>
</evidence>
<feature type="transmembrane region" description="Helical" evidence="9">
    <location>
        <begin position="226"/>
        <end position="250"/>
    </location>
</feature>
<sequence>MIVRRFLIDISLLRRNPAFRNLLVARSISLMSLGMLAVSVPVQVYGLTGSSFQVGVVAALDGIGMFVGLLLGGVLSDRYDRRRLILFARGVCGIGFVGLALNSLMDAPSLFAIYVLAMWDGFFGALGVSALMAAMPFIVGRENLMQAGALGMLVTRFATIVSPAVGGMVIAAGGLGWNYGLAAVGTLVTVLTLLSLPAMVPERHAIRHPLTMMAEAFGFLFRHRRLLLVFAIGTLLTLSTSIRILFPAIVTQTLGGGALEIGLMYSAVPLGATLGAVLSGWVRELRQRELVMSGLCAGALACVILLGASGHIVVALAALVIYGYTNAIASLLQYTIIQDHTPDHFLGRINSLWAAQDVAGDSLGAVGVGVLVAALPKTGVIVLGTFALAVGGLLTLAINGLPREGSTGEELAGAGQPAAGEG</sequence>
<evidence type="ECO:0000256" key="8">
    <source>
        <dbReference type="ARBA" id="ARBA00040914"/>
    </source>
</evidence>
<dbReference type="AlphaFoldDB" id="A0A974SKS1"/>
<feature type="transmembrane region" description="Helical" evidence="9">
    <location>
        <begin position="84"/>
        <end position="105"/>
    </location>
</feature>
<reference evidence="11 12" key="1">
    <citation type="submission" date="2020-10" db="EMBL/GenBank/DDBJ databases">
        <title>Degradation of 1,4-Dioxane by Xanthobacter sp. YN2, via a Novel Group-2 Soluble Di-Iron Monooxygenase.</title>
        <authorList>
            <person name="Ma F."/>
            <person name="Wang Y."/>
            <person name="Yang J."/>
            <person name="Guo H."/>
            <person name="Su D."/>
            <person name="Yu L."/>
        </authorList>
    </citation>
    <scope>NUCLEOTIDE SEQUENCE [LARGE SCALE GENOMIC DNA]</scope>
    <source>
        <strain evidence="11 12">YN2</strain>
    </source>
</reference>
<protein>
    <recommendedName>
        <fullName evidence="8">Multidrug efflux pump Tap</fullName>
    </recommendedName>
</protein>
<gene>
    <name evidence="11" type="primary">entS</name>
    <name evidence="11" type="ORF">EZH22_22210</name>
</gene>
<dbReference type="PANTHER" id="PTHR23513">
    <property type="entry name" value="INTEGRAL MEMBRANE EFFLUX PROTEIN-RELATED"/>
    <property type="match status" value="1"/>
</dbReference>
<feature type="transmembrane region" description="Helical" evidence="9">
    <location>
        <begin position="294"/>
        <end position="324"/>
    </location>
</feature>
<dbReference type="Proteomes" id="UP000596427">
    <property type="component" value="Chromosome"/>
</dbReference>
<evidence type="ECO:0000256" key="4">
    <source>
        <dbReference type="ARBA" id="ARBA00022692"/>
    </source>
</evidence>
<keyword evidence="6 9" id="KW-0472">Membrane</keyword>
<feature type="transmembrane region" description="Helical" evidence="9">
    <location>
        <begin position="179"/>
        <end position="200"/>
    </location>
</feature>
<evidence type="ECO:0000313" key="11">
    <source>
        <dbReference type="EMBL" id="QRG09791.1"/>
    </source>
</evidence>
<dbReference type="Gene3D" id="1.20.1250.20">
    <property type="entry name" value="MFS general substrate transporter like domains"/>
    <property type="match status" value="1"/>
</dbReference>
<feature type="transmembrane region" description="Helical" evidence="9">
    <location>
        <begin position="150"/>
        <end position="173"/>
    </location>
</feature>
<evidence type="ECO:0000256" key="7">
    <source>
        <dbReference type="ARBA" id="ARBA00038075"/>
    </source>
</evidence>
<feature type="transmembrane region" description="Helical" evidence="9">
    <location>
        <begin position="52"/>
        <end position="72"/>
    </location>
</feature>
<dbReference type="NCBIfam" id="NF007792">
    <property type="entry name" value="PRK10489.1"/>
    <property type="match status" value="1"/>
</dbReference>
<dbReference type="GO" id="GO:0005886">
    <property type="term" value="C:plasma membrane"/>
    <property type="evidence" value="ECO:0007669"/>
    <property type="project" value="UniProtKB-SubCell"/>
</dbReference>